<gene>
    <name evidence="1" type="ORF">H4683_003479</name>
</gene>
<accession>A0A927MKF3</accession>
<comment type="caution">
    <text evidence="1">The sequence shown here is derived from an EMBL/GenBank/DDBJ whole genome shotgun (WGS) entry which is preliminary data.</text>
</comment>
<dbReference type="Pfam" id="PF11213">
    <property type="entry name" value="DUF3006"/>
    <property type="match status" value="1"/>
</dbReference>
<evidence type="ECO:0008006" key="3">
    <source>
        <dbReference type="Google" id="ProtNLM"/>
    </source>
</evidence>
<dbReference type="RefSeq" id="WP_192600004.1">
    <property type="nucleotide sequence ID" value="NZ_JADBEL010000025.1"/>
</dbReference>
<evidence type="ECO:0000313" key="2">
    <source>
        <dbReference type="Proteomes" id="UP000658225"/>
    </source>
</evidence>
<evidence type="ECO:0000313" key="1">
    <source>
        <dbReference type="EMBL" id="MBE1556355.1"/>
    </source>
</evidence>
<dbReference type="Proteomes" id="UP000658225">
    <property type="component" value="Unassembled WGS sequence"/>
</dbReference>
<reference evidence="1" key="1">
    <citation type="submission" date="2020-10" db="EMBL/GenBank/DDBJ databases">
        <title>Genomic Encyclopedia of Type Strains, Phase IV (KMG-IV): sequencing the most valuable type-strain genomes for metagenomic binning, comparative biology and taxonomic classification.</title>
        <authorList>
            <person name="Goeker M."/>
        </authorList>
    </citation>
    <scope>NUCLEOTIDE SEQUENCE</scope>
    <source>
        <strain evidence="1">DSM 13886</strain>
    </source>
</reference>
<protein>
    <recommendedName>
        <fullName evidence="3">DUF3006 domain-containing protein</fullName>
    </recommendedName>
</protein>
<proteinExistence type="predicted"/>
<dbReference type="EMBL" id="JADBEL010000025">
    <property type="protein sequence ID" value="MBE1556355.1"/>
    <property type="molecule type" value="Genomic_DNA"/>
</dbReference>
<keyword evidence="2" id="KW-1185">Reference proteome</keyword>
<sequence>MIRTGKYTVESIENDQVKLLSKEDETIAELLPVESFSFEIKEGDIVSVESNGSESGFEITLLETETNEMKSKVGDLLEKLKNKK</sequence>
<dbReference type="AlphaFoldDB" id="A0A927MKF3"/>
<name>A0A927MKF3_9BACL</name>
<organism evidence="1 2">
    <name type="scientific">Sporosarcina limicola</name>
    <dbReference type="NCBI Taxonomy" id="34101"/>
    <lineage>
        <taxon>Bacteria</taxon>
        <taxon>Bacillati</taxon>
        <taxon>Bacillota</taxon>
        <taxon>Bacilli</taxon>
        <taxon>Bacillales</taxon>
        <taxon>Caryophanaceae</taxon>
        <taxon>Sporosarcina</taxon>
    </lineage>
</organism>
<dbReference type="InterPro" id="IPR021377">
    <property type="entry name" value="DUF3006"/>
</dbReference>